<sequence length="75" mass="8675">MRWIRPSIKKKLEAHFRNDEGFKRHHLTNIINRALPRSSKYTSGSATFTKTKSGLSKSLDRETTLAKRPSNIHIL</sequence>
<dbReference type="AlphaFoldDB" id="A0A445BR59"/>
<reference evidence="2 3" key="1">
    <citation type="submission" date="2019-01" db="EMBL/GenBank/DDBJ databases">
        <title>Sequencing of cultivated peanut Arachis hypogaea provides insights into genome evolution and oil improvement.</title>
        <authorList>
            <person name="Chen X."/>
        </authorList>
    </citation>
    <scope>NUCLEOTIDE SEQUENCE [LARGE SCALE GENOMIC DNA]</scope>
    <source>
        <strain evidence="3">cv. Fuhuasheng</strain>
        <tissue evidence="2">Leaves</tissue>
    </source>
</reference>
<name>A0A445BR59_ARAHY</name>
<evidence type="ECO:0000256" key="1">
    <source>
        <dbReference type="SAM" id="MobiDB-lite"/>
    </source>
</evidence>
<organism evidence="2 3">
    <name type="scientific">Arachis hypogaea</name>
    <name type="common">Peanut</name>
    <dbReference type="NCBI Taxonomy" id="3818"/>
    <lineage>
        <taxon>Eukaryota</taxon>
        <taxon>Viridiplantae</taxon>
        <taxon>Streptophyta</taxon>
        <taxon>Embryophyta</taxon>
        <taxon>Tracheophyta</taxon>
        <taxon>Spermatophyta</taxon>
        <taxon>Magnoliopsida</taxon>
        <taxon>eudicotyledons</taxon>
        <taxon>Gunneridae</taxon>
        <taxon>Pentapetalae</taxon>
        <taxon>rosids</taxon>
        <taxon>fabids</taxon>
        <taxon>Fabales</taxon>
        <taxon>Fabaceae</taxon>
        <taxon>Papilionoideae</taxon>
        <taxon>50 kb inversion clade</taxon>
        <taxon>dalbergioids sensu lato</taxon>
        <taxon>Dalbergieae</taxon>
        <taxon>Pterocarpus clade</taxon>
        <taxon>Arachis</taxon>
    </lineage>
</organism>
<evidence type="ECO:0000313" key="2">
    <source>
        <dbReference type="EMBL" id="RYR41142.1"/>
    </source>
</evidence>
<proteinExistence type="predicted"/>
<dbReference type="EMBL" id="SDMP01000008">
    <property type="protein sequence ID" value="RYR41142.1"/>
    <property type="molecule type" value="Genomic_DNA"/>
</dbReference>
<accession>A0A445BR59</accession>
<comment type="caution">
    <text evidence="2">The sequence shown here is derived from an EMBL/GenBank/DDBJ whole genome shotgun (WGS) entry which is preliminary data.</text>
</comment>
<gene>
    <name evidence="2" type="ORF">Ahy_A08g037534</name>
</gene>
<dbReference type="Proteomes" id="UP000289738">
    <property type="component" value="Chromosome A08"/>
</dbReference>
<feature type="compositionally biased region" description="Polar residues" evidence="1">
    <location>
        <begin position="41"/>
        <end position="56"/>
    </location>
</feature>
<protein>
    <submittedName>
        <fullName evidence="2">Uncharacterized protein</fullName>
    </submittedName>
</protein>
<keyword evidence="3" id="KW-1185">Reference proteome</keyword>
<evidence type="ECO:0000313" key="3">
    <source>
        <dbReference type="Proteomes" id="UP000289738"/>
    </source>
</evidence>
<feature type="region of interest" description="Disordered" evidence="1">
    <location>
        <begin position="41"/>
        <end position="75"/>
    </location>
</feature>